<dbReference type="SMART" id="SM00346">
    <property type="entry name" value="HTH_ICLR"/>
    <property type="match status" value="1"/>
</dbReference>
<dbReference type="InterPro" id="IPR029016">
    <property type="entry name" value="GAF-like_dom_sf"/>
</dbReference>
<dbReference type="SUPFAM" id="SSF55781">
    <property type="entry name" value="GAF domain-like"/>
    <property type="match status" value="1"/>
</dbReference>
<dbReference type="OrthoDB" id="6057486at2"/>
<comment type="caution">
    <text evidence="6">The sequence shown here is derived from an EMBL/GenBank/DDBJ whole genome shotgun (WGS) entry which is preliminary data.</text>
</comment>
<sequence length="230" mass="24167">MATGKLQTLDRGIEALLLVAEASGGLTVGDLATRLGLHRAVTYRIVATLADRGMVRRGVDGRIVLGARAYLLGAHTVDSIRTMALPVLEDLAERASATAFLSMAEGEECVVVLTAEPRDVAITIHYRVGRRHPITRGAAGIAILAARPETDADSQDVRSARSLGYSITRDQLHRGAVGVSSALLLTGVGFARQEFSVGVVAFEDLDLDVVAPAVADAAQTLSKTITSPTL</sequence>
<dbReference type="AlphaFoldDB" id="A0A327Y571"/>
<dbReference type="Proteomes" id="UP000249165">
    <property type="component" value="Unassembled WGS sequence"/>
</dbReference>
<evidence type="ECO:0000259" key="4">
    <source>
        <dbReference type="PROSITE" id="PS51077"/>
    </source>
</evidence>
<gene>
    <name evidence="6" type="ORF">ATI53_102236</name>
</gene>
<organism evidence="6 7">
    <name type="scientific">Salipiger aestuarii</name>
    <dbReference type="NCBI Taxonomy" id="568098"/>
    <lineage>
        <taxon>Bacteria</taxon>
        <taxon>Pseudomonadati</taxon>
        <taxon>Pseudomonadota</taxon>
        <taxon>Alphaproteobacteria</taxon>
        <taxon>Rhodobacterales</taxon>
        <taxon>Roseobacteraceae</taxon>
        <taxon>Salipiger</taxon>
    </lineage>
</organism>
<dbReference type="Gene3D" id="1.10.10.10">
    <property type="entry name" value="Winged helix-like DNA-binding domain superfamily/Winged helix DNA-binding domain"/>
    <property type="match status" value="1"/>
</dbReference>
<dbReference type="GO" id="GO:0003677">
    <property type="term" value="F:DNA binding"/>
    <property type="evidence" value="ECO:0007669"/>
    <property type="project" value="UniProtKB-KW"/>
</dbReference>
<dbReference type="InterPro" id="IPR050707">
    <property type="entry name" value="HTH_MetabolicPath_Reg"/>
</dbReference>
<dbReference type="PROSITE" id="PS51078">
    <property type="entry name" value="ICLR_ED"/>
    <property type="match status" value="1"/>
</dbReference>
<keyword evidence="7" id="KW-1185">Reference proteome</keyword>
<keyword evidence="3" id="KW-0804">Transcription</keyword>
<protein>
    <submittedName>
        <fullName evidence="6">DNA-binding IclR family transcriptional regulator</fullName>
    </submittedName>
</protein>
<evidence type="ECO:0000256" key="2">
    <source>
        <dbReference type="ARBA" id="ARBA00023125"/>
    </source>
</evidence>
<dbReference type="InterPro" id="IPR014757">
    <property type="entry name" value="Tscrpt_reg_IclR_C"/>
</dbReference>
<dbReference type="PROSITE" id="PS51077">
    <property type="entry name" value="HTH_ICLR"/>
    <property type="match status" value="1"/>
</dbReference>
<dbReference type="Pfam" id="PF09339">
    <property type="entry name" value="HTH_IclR"/>
    <property type="match status" value="1"/>
</dbReference>
<evidence type="ECO:0000256" key="1">
    <source>
        <dbReference type="ARBA" id="ARBA00023015"/>
    </source>
</evidence>
<evidence type="ECO:0000256" key="3">
    <source>
        <dbReference type="ARBA" id="ARBA00023163"/>
    </source>
</evidence>
<evidence type="ECO:0000313" key="6">
    <source>
        <dbReference type="EMBL" id="RAK15501.1"/>
    </source>
</evidence>
<dbReference type="PANTHER" id="PTHR30136">
    <property type="entry name" value="HELIX-TURN-HELIX TRANSCRIPTIONAL REGULATOR, ICLR FAMILY"/>
    <property type="match status" value="1"/>
</dbReference>
<reference evidence="6 7" key="1">
    <citation type="submission" date="2018-06" db="EMBL/GenBank/DDBJ databases">
        <title>Genomic Encyclopedia of Archaeal and Bacterial Type Strains, Phase II (KMG-II): from individual species to whole genera.</title>
        <authorList>
            <person name="Goeker M."/>
        </authorList>
    </citation>
    <scope>NUCLEOTIDE SEQUENCE [LARGE SCALE GENOMIC DNA]</scope>
    <source>
        <strain evidence="6 7">DSM 22011</strain>
    </source>
</reference>
<evidence type="ECO:0000259" key="5">
    <source>
        <dbReference type="PROSITE" id="PS51078"/>
    </source>
</evidence>
<accession>A0A327Y571</accession>
<feature type="domain" description="IclR-ED" evidence="5">
    <location>
        <begin position="68"/>
        <end position="230"/>
    </location>
</feature>
<dbReference type="RefSeq" id="WP_009505702.1">
    <property type="nucleotide sequence ID" value="NZ_LIGK01000013.1"/>
</dbReference>
<name>A0A327Y571_9RHOB</name>
<proteinExistence type="predicted"/>
<keyword evidence="1" id="KW-0805">Transcription regulation</keyword>
<dbReference type="GO" id="GO:0003700">
    <property type="term" value="F:DNA-binding transcription factor activity"/>
    <property type="evidence" value="ECO:0007669"/>
    <property type="project" value="TreeGrafter"/>
</dbReference>
<keyword evidence="2 6" id="KW-0238">DNA-binding</keyword>
<dbReference type="InterPro" id="IPR036388">
    <property type="entry name" value="WH-like_DNA-bd_sf"/>
</dbReference>
<dbReference type="GO" id="GO:0045892">
    <property type="term" value="P:negative regulation of DNA-templated transcription"/>
    <property type="evidence" value="ECO:0007669"/>
    <property type="project" value="TreeGrafter"/>
</dbReference>
<dbReference type="InterPro" id="IPR005471">
    <property type="entry name" value="Tscrpt_reg_IclR_N"/>
</dbReference>
<dbReference type="Pfam" id="PF01614">
    <property type="entry name" value="IclR_C"/>
    <property type="match status" value="1"/>
</dbReference>
<evidence type="ECO:0000313" key="7">
    <source>
        <dbReference type="Proteomes" id="UP000249165"/>
    </source>
</evidence>
<dbReference type="EMBL" id="QLMG01000022">
    <property type="protein sequence ID" value="RAK15501.1"/>
    <property type="molecule type" value="Genomic_DNA"/>
</dbReference>
<dbReference type="InterPro" id="IPR036390">
    <property type="entry name" value="WH_DNA-bd_sf"/>
</dbReference>
<dbReference type="PANTHER" id="PTHR30136:SF24">
    <property type="entry name" value="HTH-TYPE TRANSCRIPTIONAL REPRESSOR ALLR"/>
    <property type="match status" value="1"/>
</dbReference>
<dbReference type="Gene3D" id="3.30.450.40">
    <property type="match status" value="1"/>
</dbReference>
<dbReference type="SUPFAM" id="SSF46785">
    <property type="entry name" value="Winged helix' DNA-binding domain"/>
    <property type="match status" value="1"/>
</dbReference>
<feature type="domain" description="HTH iclR-type" evidence="4">
    <location>
        <begin position="6"/>
        <end position="74"/>
    </location>
</feature>